<evidence type="ECO:0000256" key="2">
    <source>
        <dbReference type="ARBA" id="ARBA00023125"/>
    </source>
</evidence>
<dbReference type="Gene3D" id="3.30.70.920">
    <property type="match status" value="1"/>
</dbReference>
<dbReference type="SMART" id="SM00344">
    <property type="entry name" value="HTH_ASNC"/>
    <property type="match status" value="1"/>
</dbReference>
<keyword evidence="1" id="KW-0805">Transcription regulation</keyword>
<dbReference type="Pfam" id="PF01037">
    <property type="entry name" value="AsnC_trans_reg"/>
    <property type="match status" value="1"/>
</dbReference>
<evidence type="ECO:0000313" key="5">
    <source>
        <dbReference type="EMBL" id="MFC4314334.1"/>
    </source>
</evidence>
<evidence type="ECO:0000313" key="6">
    <source>
        <dbReference type="Proteomes" id="UP001595904"/>
    </source>
</evidence>
<dbReference type="InterPro" id="IPR019888">
    <property type="entry name" value="Tscrpt_reg_AsnC-like"/>
</dbReference>
<keyword evidence="3" id="KW-0804">Transcription</keyword>
<keyword evidence="2" id="KW-0238">DNA-binding</keyword>
<dbReference type="InterPro" id="IPR000485">
    <property type="entry name" value="AsnC-type_HTH_dom"/>
</dbReference>
<dbReference type="RefSeq" id="WP_380605426.1">
    <property type="nucleotide sequence ID" value="NZ_JBHSDU010000015.1"/>
</dbReference>
<dbReference type="SUPFAM" id="SSF46785">
    <property type="entry name" value="Winged helix' DNA-binding domain"/>
    <property type="match status" value="1"/>
</dbReference>
<dbReference type="Gene3D" id="1.10.10.10">
    <property type="entry name" value="Winged helix-like DNA-binding domain superfamily/Winged helix DNA-binding domain"/>
    <property type="match status" value="1"/>
</dbReference>
<dbReference type="PROSITE" id="PS50956">
    <property type="entry name" value="HTH_ASNC_2"/>
    <property type="match status" value="1"/>
</dbReference>
<reference evidence="6" key="1">
    <citation type="journal article" date="2019" name="Int. J. Syst. Evol. Microbiol.">
        <title>The Global Catalogue of Microorganisms (GCM) 10K type strain sequencing project: providing services to taxonomists for standard genome sequencing and annotation.</title>
        <authorList>
            <consortium name="The Broad Institute Genomics Platform"/>
            <consortium name="The Broad Institute Genome Sequencing Center for Infectious Disease"/>
            <person name="Wu L."/>
            <person name="Ma J."/>
        </authorList>
    </citation>
    <scope>NUCLEOTIDE SEQUENCE [LARGE SCALE GENOMIC DNA]</scope>
    <source>
        <strain evidence="6">CGMCC 1.10759</strain>
    </source>
</reference>
<accession>A0ABV8T7B2</accession>
<evidence type="ECO:0000259" key="4">
    <source>
        <dbReference type="PROSITE" id="PS50956"/>
    </source>
</evidence>
<dbReference type="InterPro" id="IPR011008">
    <property type="entry name" value="Dimeric_a/b-barrel"/>
</dbReference>
<dbReference type="PANTHER" id="PTHR30154">
    <property type="entry name" value="LEUCINE-RESPONSIVE REGULATORY PROTEIN"/>
    <property type="match status" value="1"/>
</dbReference>
<keyword evidence="6" id="KW-1185">Reference proteome</keyword>
<organism evidence="5 6">
    <name type="scientific">Steroidobacter flavus</name>
    <dbReference type="NCBI Taxonomy" id="1842136"/>
    <lineage>
        <taxon>Bacteria</taxon>
        <taxon>Pseudomonadati</taxon>
        <taxon>Pseudomonadota</taxon>
        <taxon>Gammaproteobacteria</taxon>
        <taxon>Steroidobacterales</taxon>
        <taxon>Steroidobacteraceae</taxon>
        <taxon>Steroidobacter</taxon>
    </lineage>
</organism>
<protein>
    <submittedName>
        <fullName evidence="5">Lrp/AsnC family transcriptional regulator</fullName>
    </submittedName>
</protein>
<dbReference type="InterPro" id="IPR036388">
    <property type="entry name" value="WH-like_DNA-bd_sf"/>
</dbReference>
<dbReference type="Proteomes" id="UP001595904">
    <property type="component" value="Unassembled WGS sequence"/>
</dbReference>
<evidence type="ECO:0000256" key="1">
    <source>
        <dbReference type="ARBA" id="ARBA00023015"/>
    </source>
</evidence>
<dbReference type="SUPFAM" id="SSF54909">
    <property type="entry name" value="Dimeric alpha+beta barrel"/>
    <property type="match status" value="1"/>
</dbReference>
<sequence length="152" mass="17284">MIDEIDRRILVLLQSDASIPCSKIASEVGLSQPQCWRRIQQFRRDGWISNVVALLDRAKLGVGTQLFVHIRVAKKDPTSLAEFSRAIRELPEVLECHAVLGSFDFMLRVVVPSLDAYQRFHFDKLDQVPHVCEARCMTSVAEVKYTTSLPLM</sequence>
<comment type="caution">
    <text evidence="5">The sequence shown here is derived from an EMBL/GenBank/DDBJ whole genome shotgun (WGS) entry which is preliminary data.</text>
</comment>
<feature type="domain" description="HTH asnC-type" evidence="4">
    <location>
        <begin position="2"/>
        <end position="63"/>
    </location>
</feature>
<dbReference type="InterPro" id="IPR036390">
    <property type="entry name" value="WH_DNA-bd_sf"/>
</dbReference>
<dbReference type="PANTHER" id="PTHR30154:SF17">
    <property type="entry name" value="DNA-BINDING TRANSCRIPTIONAL ACTIVATOR DECR"/>
    <property type="match status" value="1"/>
</dbReference>
<evidence type="ECO:0000256" key="3">
    <source>
        <dbReference type="ARBA" id="ARBA00023163"/>
    </source>
</evidence>
<dbReference type="EMBL" id="JBHSDU010000015">
    <property type="protein sequence ID" value="MFC4314334.1"/>
    <property type="molecule type" value="Genomic_DNA"/>
</dbReference>
<name>A0ABV8T7B2_9GAMM</name>
<dbReference type="PRINTS" id="PR00033">
    <property type="entry name" value="HTHASNC"/>
</dbReference>
<gene>
    <name evidence="5" type="ORF">ACFPN2_35040</name>
</gene>
<dbReference type="InterPro" id="IPR019887">
    <property type="entry name" value="Tscrpt_reg_AsnC/Lrp_C"/>
</dbReference>
<proteinExistence type="predicted"/>
<dbReference type="Pfam" id="PF13404">
    <property type="entry name" value="HTH_AsnC-type"/>
    <property type="match status" value="1"/>
</dbReference>